<dbReference type="AlphaFoldDB" id="A0A3S1B7G1"/>
<reference evidence="1" key="1">
    <citation type="submission" date="2018-12" db="EMBL/GenBank/DDBJ databases">
        <authorList>
            <person name="Will S."/>
            <person name="Neumann-Schaal M."/>
            <person name="Henke P."/>
        </authorList>
    </citation>
    <scope>NUCLEOTIDE SEQUENCE</scope>
    <source>
        <strain evidence="1">PCC 7102</strain>
    </source>
</reference>
<sequence length="209" mass="24493">MINDTEQELQHLVQQIKKLPPDSNQHRKVLNQLLVLISPELIKLLPRLSERYIKEHEHLCADALEKTIRDISKTIQKYEPTKGTLVNWVKGAFKLNLRNLSRDLRNKQMSSLDDINLEIPAPMEEDNLLREFIEQDTSTLLNKRLNYNNKHTGDEESILLKDVWLMRLDGYTNQDICNQFDISPKSLSSFIKRNGEKVIDYLRENDLLS</sequence>
<comment type="caution">
    <text evidence="1">The sequence shown here is derived from an EMBL/GenBank/DDBJ whole genome shotgun (WGS) entry which is preliminary data.</text>
</comment>
<reference evidence="1" key="2">
    <citation type="journal article" date="2019" name="Genome Biol. Evol.">
        <title>Day and night: Metabolic profiles and evolutionary relationships of six axenic non-marine cyanobacteria.</title>
        <authorList>
            <person name="Will S.E."/>
            <person name="Henke P."/>
            <person name="Boedeker C."/>
            <person name="Huang S."/>
            <person name="Brinkmann H."/>
            <person name="Rohde M."/>
            <person name="Jarek M."/>
            <person name="Friedl T."/>
            <person name="Seufert S."/>
            <person name="Schumacher M."/>
            <person name="Overmann J."/>
            <person name="Neumann-Schaal M."/>
            <person name="Petersen J."/>
        </authorList>
    </citation>
    <scope>NUCLEOTIDE SEQUENCE [LARGE SCALE GENOMIC DNA]</scope>
    <source>
        <strain evidence="1">PCC 7102</strain>
    </source>
</reference>
<dbReference type="Proteomes" id="UP000271624">
    <property type="component" value="Unassembled WGS sequence"/>
</dbReference>
<dbReference type="EMBL" id="RSCL01000006">
    <property type="protein sequence ID" value="RUT06444.1"/>
    <property type="molecule type" value="Genomic_DNA"/>
</dbReference>
<dbReference type="OrthoDB" id="490734at2"/>
<name>A0A3S1B7G1_9CYAN</name>
<accession>A0A3S1B7G1</accession>
<dbReference type="RefSeq" id="WP_127081257.1">
    <property type="nucleotide sequence ID" value="NZ_RSCL01000006.1"/>
</dbReference>
<proteinExistence type="predicted"/>
<gene>
    <name evidence="1" type="ORF">DSM106972_027010</name>
</gene>
<evidence type="ECO:0000313" key="1">
    <source>
        <dbReference type="EMBL" id="RUT06444.1"/>
    </source>
</evidence>
<keyword evidence="2" id="KW-1185">Reference proteome</keyword>
<organism evidence="1 2">
    <name type="scientific">Dulcicalothrix desertica PCC 7102</name>
    <dbReference type="NCBI Taxonomy" id="232991"/>
    <lineage>
        <taxon>Bacteria</taxon>
        <taxon>Bacillati</taxon>
        <taxon>Cyanobacteriota</taxon>
        <taxon>Cyanophyceae</taxon>
        <taxon>Nostocales</taxon>
        <taxon>Calotrichaceae</taxon>
        <taxon>Dulcicalothrix</taxon>
    </lineage>
</organism>
<evidence type="ECO:0000313" key="2">
    <source>
        <dbReference type="Proteomes" id="UP000271624"/>
    </source>
</evidence>
<protein>
    <submittedName>
        <fullName evidence="1">Uncharacterized protein</fullName>
    </submittedName>
</protein>